<dbReference type="Pfam" id="PF26514">
    <property type="entry name" value="DUF8173"/>
    <property type="match status" value="1"/>
</dbReference>
<organism evidence="4 5">
    <name type="scientific">Candidatus Woykebacteria bacterium GWA1_44_8</name>
    <dbReference type="NCBI Taxonomy" id="1802591"/>
    <lineage>
        <taxon>Bacteria</taxon>
        <taxon>Candidatus Woykeibacteriota</taxon>
    </lineage>
</organism>
<feature type="signal peptide" evidence="2">
    <location>
        <begin position="1"/>
        <end position="22"/>
    </location>
</feature>
<keyword evidence="1" id="KW-1133">Transmembrane helix</keyword>
<accession>A0A1G1W385</accession>
<gene>
    <name evidence="4" type="ORF">A2113_00830</name>
</gene>
<proteinExistence type="predicted"/>
<evidence type="ECO:0000313" key="4">
    <source>
        <dbReference type="EMBL" id="OGY21857.1"/>
    </source>
</evidence>
<feature type="transmembrane region" description="Helical" evidence="1">
    <location>
        <begin position="303"/>
        <end position="322"/>
    </location>
</feature>
<name>A0A1G1W385_9BACT</name>
<dbReference type="Proteomes" id="UP000176299">
    <property type="component" value="Unassembled WGS sequence"/>
</dbReference>
<dbReference type="InterPro" id="IPR058486">
    <property type="entry name" value="DUF8173"/>
</dbReference>
<feature type="transmembrane region" description="Helical" evidence="1">
    <location>
        <begin position="275"/>
        <end position="297"/>
    </location>
</feature>
<keyword evidence="2" id="KW-0732">Signal</keyword>
<reference evidence="4 5" key="1">
    <citation type="journal article" date="2016" name="Nat. Commun.">
        <title>Thousands of microbial genomes shed light on interconnected biogeochemical processes in an aquifer system.</title>
        <authorList>
            <person name="Anantharaman K."/>
            <person name="Brown C.T."/>
            <person name="Hug L.A."/>
            <person name="Sharon I."/>
            <person name="Castelle C.J."/>
            <person name="Probst A.J."/>
            <person name="Thomas B.C."/>
            <person name="Singh A."/>
            <person name="Wilkins M.J."/>
            <person name="Karaoz U."/>
            <person name="Brodie E.L."/>
            <person name="Williams K.H."/>
            <person name="Hubbard S.S."/>
            <person name="Banfield J.F."/>
        </authorList>
    </citation>
    <scope>NUCLEOTIDE SEQUENCE [LARGE SCALE GENOMIC DNA]</scope>
</reference>
<evidence type="ECO:0000256" key="1">
    <source>
        <dbReference type="SAM" id="Phobius"/>
    </source>
</evidence>
<feature type="transmembrane region" description="Helical" evidence="1">
    <location>
        <begin position="225"/>
        <end position="254"/>
    </location>
</feature>
<evidence type="ECO:0000313" key="5">
    <source>
        <dbReference type="Proteomes" id="UP000176299"/>
    </source>
</evidence>
<dbReference type="AlphaFoldDB" id="A0A1G1W385"/>
<evidence type="ECO:0000256" key="2">
    <source>
        <dbReference type="SAM" id="SignalP"/>
    </source>
</evidence>
<keyword evidence="1" id="KW-0812">Transmembrane</keyword>
<evidence type="ECO:0000259" key="3">
    <source>
        <dbReference type="Pfam" id="PF26514"/>
    </source>
</evidence>
<feature type="domain" description="DUF8173" evidence="3">
    <location>
        <begin position="213"/>
        <end position="372"/>
    </location>
</feature>
<comment type="caution">
    <text evidence="4">The sequence shown here is derived from an EMBL/GenBank/DDBJ whole genome shotgun (WGS) entry which is preliminary data.</text>
</comment>
<sequence length="389" mass="40805">MRKFIIGLASLSLLFLAPTVAARDKGNDNSQEQKIVTVPAGEVINKDYFATGDTVEISGTVNGDVYAFGGQVLVDGTVNGDLIAAGGLVNISGDISQDARVGGGQVTISGKIGRNLTVGGGNVDITSSATIAGGAVVGGGNVSLAAPVGKDAKIGAGNLTVSNTIAGDLDAGVGVMRLTSKAQIGGNLNYWSDQNASIDKNAKVVGKITKNKPAEAAKPSAKKVFGLFTGFNLIVGAISLISTLILGLLIIALFPRYNRAVVYTLKRRPWASLGVGFLALVLTPIIFVILLITVVAIPLAFVLLAFYAIALYLSRVFIIFWAGTMIFERTGRKIHEVWALIVGLIVYYILTLIPFIGGLVTFFVILFGLGTAILTKKEFYLAARKKDLL</sequence>
<feature type="chain" id="PRO_5009581114" description="DUF8173 domain-containing protein" evidence="2">
    <location>
        <begin position="23"/>
        <end position="389"/>
    </location>
</feature>
<dbReference type="EMBL" id="MHCN01000010">
    <property type="protein sequence ID" value="OGY21857.1"/>
    <property type="molecule type" value="Genomic_DNA"/>
</dbReference>
<dbReference type="STRING" id="1802591.A2113_00830"/>
<keyword evidence="1" id="KW-0472">Membrane</keyword>
<protein>
    <recommendedName>
        <fullName evidence="3">DUF8173 domain-containing protein</fullName>
    </recommendedName>
</protein>